<dbReference type="Proteomes" id="UP001260980">
    <property type="component" value="Unassembled WGS sequence"/>
</dbReference>
<protein>
    <submittedName>
        <fullName evidence="2">TniB family NTP-binding protein</fullName>
    </submittedName>
</protein>
<comment type="caution">
    <text evidence="2">The sequence shown here is derived from an EMBL/GenBank/DDBJ whole genome shotgun (WGS) entry which is preliminary data.</text>
</comment>
<evidence type="ECO:0000313" key="3">
    <source>
        <dbReference type="Proteomes" id="UP001260980"/>
    </source>
</evidence>
<evidence type="ECO:0000259" key="1">
    <source>
        <dbReference type="SMART" id="SM00382"/>
    </source>
</evidence>
<feature type="domain" description="AAA+ ATPase" evidence="1">
    <location>
        <begin position="54"/>
        <end position="210"/>
    </location>
</feature>
<dbReference type="CDD" id="cd00009">
    <property type="entry name" value="AAA"/>
    <property type="match status" value="1"/>
</dbReference>
<sequence>MESFYEDFNMNPELLQRQQEAMEKVKKLIVFHPMFQKIYQEMFKCHMLSKNSAKSECLCIFGESGTGKTTVLELYRDKFPRREESQGSIIPVLIVELPSSATPKDVASKILFELGDPYFDKGTEKTMKVRIVDFIQNCGVQLVILDEFNHLIDSDTKRVLQKVADWIKGLANSVNVPIILSGVPSAEKIFRYNIQLDTRFTNRLRLQQFKFNKDFRGLLKAIDEAHPFTESSHLSDPKMTEKLYYATKGNMRILMRLIESATFEAVAANRNKLTEDDLYIGFSGIELSARPHVVNPFNDTSFNFKVAIAEERNKMKRDVKNSSN</sequence>
<dbReference type="InterPro" id="IPR008868">
    <property type="entry name" value="TniB"/>
</dbReference>
<evidence type="ECO:0000313" key="2">
    <source>
        <dbReference type="EMBL" id="MDU0203997.1"/>
    </source>
</evidence>
<accession>A0ABU3RJH8</accession>
<dbReference type="PANTHER" id="PTHR35894:SF1">
    <property type="entry name" value="PHOSPHORIBULOKINASE _ URIDINE KINASE FAMILY"/>
    <property type="match status" value="1"/>
</dbReference>
<dbReference type="RefSeq" id="WP_315954060.1">
    <property type="nucleotide sequence ID" value="NZ_JAWCUD010000009.1"/>
</dbReference>
<gene>
    <name evidence="2" type="ORF">RQP52_23210</name>
</gene>
<dbReference type="InterPro" id="IPR027417">
    <property type="entry name" value="P-loop_NTPase"/>
</dbReference>
<keyword evidence="3" id="KW-1185">Reference proteome</keyword>
<organism evidence="2 3">
    <name type="scientific">Paenibacillus violae</name>
    <dbReference type="NCBI Taxonomy" id="3077234"/>
    <lineage>
        <taxon>Bacteria</taxon>
        <taxon>Bacillati</taxon>
        <taxon>Bacillota</taxon>
        <taxon>Bacilli</taxon>
        <taxon>Bacillales</taxon>
        <taxon>Paenibacillaceae</taxon>
        <taxon>Paenibacillus</taxon>
    </lineage>
</organism>
<reference evidence="2 3" key="1">
    <citation type="submission" date="2023-10" db="EMBL/GenBank/DDBJ databases">
        <title>Paenibacillus strain PFR10 Genome sequencing and assembly.</title>
        <authorList>
            <person name="Kim I."/>
        </authorList>
    </citation>
    <scope>NUCLEOTIDE SEQUENCE [LARGE SCALE GENOMIC DNA]</scope>
    <source>
        <strain evidence="2 3">PFR10</strain>
    </source>
</reference>
<dbReference type="SMART" id="SM00382">
    <property type="entry name" value="AAA"/>
    <property type="match status" value="1"/>
</dbReference>
<dbReference type="PANTHER" id="PTHR35894">
    <property type="entry name" value="GENERAL SECRETION PATHWAY PROTEIN A-RELATED"/>
    <property type="match status" value="1"/>
</dbReference>
<proteinExistence type="predicted"/>
<dbReference type="Gene3D" id="3.40.50.300">
    <property type="entry name" value="P-loop containing nucleotide triphosphate hydrolases"/>
    <property type="match status" value="1"/>
</dbReference>
<dbReference type="EMBL" id="JAWCUD010000009">
    <property type="protein sequence ID" value="MDU0203997.1"/>
    <property type="molecule type" value="Genomic_DNA"/>
</dbReference>
<dbReference type="SUPFAM" id="SSF52540">
    <property type="entry name" value="P-loop containing nucleoside triphosphate hydrolases"/>
    <property type="match status" value="1"/>
</dbReference>
<dbReference type="Pfam" id="PF05621">
    <property type="entry name" value="TniB"/>
    <property type="match status" value="1"/>
</dbReference>
<dbReference type="InterPro" id="IPR052026">
    <property type="entry name" value="ExeA_AAA_ATPase_DNA-bind"/>
</dbReference>
<name>A0ABU3RJH8_9BACL</name>
<dbReference type="InterPro" id="IPR003593">
    <property type="entry name" value="AAA+_ATPase"/>
</dbReference>